<evidence type="ECO:0000313" key="2">
    <source>
        <dbReference type="Proteomes" id="UP000281647"/>
    </source>
</evidence>
<evidence type="ECO:0008006" key="3">
    <source>
        <dbReference type="Google" id="ProtNLM"/>
    </source>
</evidence>
<name>A0A432V1A2_9HYPH</name>
<keyword evidence="2" id="KW-1185">Reference proteome</keyword>
<dbReference type="PROSITE" id="PS51257">
    <property type="entry name" value="PROKAR_LIPOPROTEIN"/>
    <property type="match status" value="1"/>
</dbReference>
<comment type="caution">
    <text evidence="1">The sequence shown here is derived from an EMBL/GenBank/DDBJ whole genome shotgun (WGS) entry which is preliminary data.</text>
</comment>
<protein>
    <recommendedName>
        <fullName evidence="3">Lipoprotein</fullName>
    </recommendedName>
</protein>
<sequence>MRSFFALALFVAIAGCAETTRYVEVPGHPYKAEPTCKRTQPFGKFDERCDCPRTGFRNFRPPVADVGF</sequence>
<reference evidence="1 2" key="1">
    <citation type="submission" date="2018-11" db="EMBL/GenBank/DDBJ databases">
        <title>Pseudaminobacter arsenicus sp. nov., an arsenic-resistant bacterium isolated from arsenic-rich aquifers.</title>
        <authorList>
            <person name="Mu Y."/>
        </authorList>
    </citation>
    <scope>NUCLEOTIDE SEQUENCE [LARGE SCALE GENOMIC DNA]</scope>
    <source>
        <strain evidence="1 2">CB3</strain>
    </source>
</reference>
<proteinExistence type="predicted"/>
<evidence type="ECO:0000313" key="1">
    <source>
        <dbReference type="EMBL" id="RUM95994.1"/>
    </source>
</evidence>
<organism evidence="1 2">
    <name type="scientific">Borborobacter arsenicus</name>
    <dbReference type="NCBI Taxonomy" id="1851146"/>
    <lineage>
        <taxon>Bacteria</taxon>
        <taxon>Pseudomonadati</taxon>
        <taxon>Pseudomonadota</taxon>
        <taxon>Alphaproteobacteria</taxon>
        <taxon>Hyphomicrobiales</taxon>
        <taxon>Phyllobacteriaceae</taxon>
        <taxon>Borborobacter</taxon>
    </lineage>
</organism>
<dbReference type="AlphaFoldDB" id="A0A432V1A2"/>
<accession>A0A432V1A2</accession>
<dbReference type="EMBL" id="RKST01000026">
    <property type="protein sequence ID" value="RUM95994.1"/>
    <property type="molecule type" value="Genomic_DNA"/>
</dbReference>
<dbReference type="Proteomes" id="UP000281647">
    <property type="component" value="Unassembled WGS sequence"/>
</dbReference>
<dbReference type="OrthoDB" id="8103844at2"/>
<gene>
    <name evidence="1" type="ORF">EET67_20195</name>
</gene>